<accession>A0A6J5NA87</accession>
<protein>
    <submittedName>
        <fullName evidence="1">Uncharacterized protein</fullName>
    </submittedName>
</protein>
<gene>
    <name evidence="1" type="ORF">UFOVP670_50</name>
</gene>
<proteinExistence type="predicted"/>
<sequence length="206" mass="20756">MSLLVLPFGNSGDIVIPANESIAVACQGTAQVSRKLGFPNYPDQVSLIGTVINGQSVFGPYASGATIIVEAVGGVTAFYEVGTSPQVQQGRLISGVQAAPVDIADGGSMAYTTASILGGLVTATPSAGRNIQLPTGAAMDLASTFAINDFFDWSVITLAAFALTTTAGASGHTLVGSGATAATSGSAARFRTRKTAADTFVTYRIG</sequence>
<dbReference type="EMBL" id="LR796632">
    <property type="protein sequence ID" value="CAB4156019.1"/>
    <property type="molecule type" value="Genomic_DNA"/>
</dbReference>
<reference evidence="1" key="1">
    <citation type="submission" date="2020-04" db="EMBL/GenBank/DDBJ databases">
        <authorList>
            <person name="Chiriac C."/>
            <person name="Salcher M."/>
            <person name="Ghai R."/>
            <person name="Kavagutti S V."/>
        </authorList>
    </citation>
    <scope>NUCLEOTIDE SEQUENCE</scope>
</reference>
<organism evidence="1">
    <name type="scientific">uncultured Caudovirales phage</name>
    <dbReference type="NCBI Taxonomy" id="2100421"/>
    <lineage>
        <taxon>Viruses</taxon>
        <taxon>Duplodnaviria</taxon>
        <taxon>Heunggongvirae</taxon>
        <taxon>Uroviricota</taxon>
        <taxon>Caudoviricetes</taxon>
        <taxon>Peduoviridae</taxon>
        <taxon>Maltschvirus</taxon>
        <taxon>Maltschvirus maltsch</taxon>
    </lineage>
</organism>
<name>A0A6J5NA87_9CAUD</name>
<evidence type="ECO:0000313" key="1">
    <source>
        <dbReference type="EMBL" id="CAB4156019.1"/>
    </source>
</evidence>